<gene>
    <name evidence="1" type="ORF">LOK49_LG09G01642</name>
</gene>
<dbReference type="EMBL" id="CM045765">
    <property type="protein sequence ID" value="KAI8000860.1"/>
    <property type="molecule type" value="Genomic_DNA"/>
</dbReference>
<reference evidence="1 2" key="1">
    <citation type="journal article" date="2022" name="Plant J.">
        <title>Chromosome-level genome of Camellia lanceoleosa provides a valuable resource for understanding genome evolution and self-incompatibility.</title>
        <authorList>
            <person name="Gong W."/>
            <person name="Xiao S."/>
            <person name="Wang L."/>
            <person name="Liao Z."/>
            <person name="Chang Y."/>
            <person name="Mo W."/>
            <person name="Hu G."/>
            <person name="Li W."/>
            <person name="Zhao G."/>
            <person name="Zhu H."/>
            <person name="Hu X."/>
            <person name="Ji K."/>
            <person name="Xiang X."/>
            <person name="Song Q."/>
            <person name="Yuan D."/>
            <person name="Jin S."/>
            <person name="Zhang L."/>
        </authorList>
    </citation>
    <scope>NUCLEOTIDE SEQUENCE [LARGE SCALE GENOMIC DNA]</scope>
    <source>
        <strain evidence="1">SQ_2022a</strain>
    </source>
</reference>
<proteinExistence type="predicted"/>
<keyword evidence="2" id="KW-1185">Reference proteome</keyword>
<comment type="caution">
    <text evidence="1">The sequence shown here is derived from an EMBL/GenBank/DDBJ whole genome shotgun (WGS) entry which is preliminary data.</text>
</comment>
<sequence length="394" mass="43255">MICSVKQSTGFFRCSALIPRKSLASEPQNLSLPSISQAKQVFRTNVSNQKPLFISSVEGFGPSLRTQKALIECKAYEADRSQPLNIDLPDEQVRSEAGQKLKISVYFATWWALNVVFNIYNKKVLNAFPYPWLTSTLSLAMGSLIMLTSWATRIVEAPKTDPEFWKSLFPVAVAHTIGHVAATVSMSKVAVSFTHIIKSGEPAFSVLVSRFLLGESFPATVYLSLVPIIGGCALSAATELNFNMTGFMGAMISNLAFVFRNIFSKRGMKGKAVSGMNYYACLSIMSLLILTPFAIAVEGPQMWTAGWQTALSQIGPNFIWWVVAQSVFYHLYNQVSYMSLDQISPLTFSIGNTMKRISVIVSSIIIFSTPVQPINALGAAIAILGTFLYSQAKQ</sequence>
<protein>
    <submittedName>
        <fullName evidence="1">Uncharacterized protein</fullName>
    </submittedName>
</protein>
<dbReference type="Proteomes" id="UP001060215">
    <property type="component" value="Chromosome 8"/>
</dbReference>
<organism evidence="1 2">
    <name type="scientific">Camellia lanceoleosa</name>
    <dbReference type="NCBI Taxonomy" id="1840588"/>
    <lineage>
        <taxon>Eukaryota</taxon>
        <taxon>Viridiplantae</taxon>
        <taxon>Streptophyta</taxon>
        <taxon>Embryophyta</taxon>
        <taxon>Tracheophyta</taxon>
        <taxon>Spermatophyta</taxon>
        <taxon>Magnoliopsida</taxon>
        <taxon>eudicotyledons</taxon>
        <taxon>Gunneridae</taxon>
        <taxon>Pentapetalae</taxon>
        <taxon>asterids</taxon>
        <taxon>Ericales</taxon>
        <taxon>Theaceae</taxon>
        <taxon>Camellia</taxon>
    </lineage>
</organism>
<name>A0ACC0GIH0_9ERIC</name>
<evidence type="ECO:0000313" key="2">
    <source>
        <dbReference type="Proteomes" id="UP001060215"/>
    </source>
</evidence>
<accession>A0ACC0GIH0</accession>
<evidence type="ECO:0000313" key="1">
    <source>
        <dbReference type="EMBL" id="KAI8000860.1"/>
    </source>
</evidence>